<name>A0A0E9WB54_ANGAN</name>
<reference evidence="1" key="2">
    <citation type="journal article" date="2015" name="Fish Shellfish Immunol.">
        <title>Early steps in the European eel (Anguilla anguilla)-Vibrio vulnificus interaction in the gills: Role of the RtxA13 toxin.</title>
        <authorList>
            <person name="Callol A."/>
            <person name="Pajuelo D."/>
            <person name="Ebbesson L."/>
            <person name="Teles M."/>
            <person name="MacKenzie S."/>
            <person name="Amaro C."/>
        </authorList>
    </citation>
    <scope>NUCLEOTIDE SEQUENCE</scope>
</reference>
<evidence type="ECO:0000313" key="1">
    <source>
        <dbReference type="EMBL" id="JAH87587.1"/>
    </source>
</evidence>
<dbReference type="EMBL" id="GBXM01020990">
    <property type="protein sequence ID" value="JAH87587.1"/>
    <property type="molecule type" value="Transcribed_RNA"/>
</dbReference>
<proteinExistence type="predicted"/>
<sequence length="85" mass="9885">MVSCDCDLMHWEPAWINGIEYHCCYSMVVPKKVLKYAVRELVEIYRALYCTLYLYTQWPTIEDCSCTGQLPGVNVYECEAGRSCK</sequence>
<dbReference type="AlphaFoldDB" id="A0A0E9WB54"/>
<organism evidence="1">
    <name type="scientific">Anguilla anguilla</name>
    <name type="common">European freshwater eel</name>
    <name type="synonym">Muraena anguilla</name>
    <dbReference type="NCBI Taxonomy" id="7936"/>
    <lineage>
        <taxon>Eukaryota</taxon>
        <taxon>Metazoa</taxon>
        <taxon>Chordata</taxon>
        <taxon>Craniata</taxon>
        <taxon>Vertebrata</taxon>
        <taxon>Euteleostomi</taxon>
        <taxon>Actinopterygii</taxon>
        <taxon>Neopterygii</taxon>
        <taxon>Teleostei</taxon>
        <taxon>Anguilliformes</taxon>
        <taxon>Anguillidae</taxon>
        <taxon>Anguilla</taxon>
    </lineage>
</organism>
<accession>A0A0E9WB54</accession>
<protein>
    <submittedName>
        <fullName evidence="1">Uncharacterized protein</fullName>
    </submittedName>
</protein>
<reference evidence="1" key="1">
    <citation type="submission" date="2014-11" db="EMBL/GenBank/DDBJ databases">
        <authorList>
            <person name="Amaro Gonzalez C."/>
        </authorList>
    </citation>
    <scope>NUCLEOTIDE SEQUENCE</scope>
</reference>